<keyword evidence="2" id="KW-1185">Reference proteome</keyword>
<dbReference type="OrthoDB" id="7869924at2"/>
<name>A0A1Y2KZG6_9PROT</name>
<dbReference type="EMBL" id="JFKA01000004">
    <property type="protein sequence ID" value="OSQ38258.1"/>
    <property type="molecule type" value="Genomic_DNA"/>
</dbReference>
<evidence type="ECO:0000313" key="1">
    <source>
        <dbReference type="EMBL" id="OSQ38258.1"/>
    </source>
</evidence>
<dbReference type="RefSeq" id="WP_085582154.1">
    <property type="nucleotide sequence ID" value="NZ_JFKA01000004.1"/>
</dbReference>
<sequence length="68" mass="8055">MDDINQIEIEKKLATLREEHRDLDIAIAEMAHNPRHDQLRLVRLKKRKLALKDEIRYAESQILPDIIA</sequence>
<dbReference type="InterPro" id="IPR038444">
    <property type="entry name" value="DUF465_sf"/>
</dbReference>
<dbReference type="Gene3D" id="6.10.280.50">
    <property type="match status" value="1"/>
</dbReference>
<gene>
    <name evidence="1" type="ORF">TMES_10200</name>
</gene>
<evidence type="ECO:0008006" key="3">
    <source>
        <dbReference type="Google" id="ProtNLM"/>
    </source>
</evidence>
<dbReference type="Pfam" id="PF04325">
    <property type="entry name" value="DUF465"/>
    <property type="match status" value="1"/>
</dbReference>
<dbReference type="AlphaFoldDB" id="A0A1Y2KZG6"/>
<proteinExistence type="predicted"/>
<accession>A0A1Y2KZG6</accession>
<evidence type="ECO:0000313" key="2">
    <source>
        <dbReference type="Proteomes" id="UP000193391"/>
    </source>
</evidence>
<protein>
    <recommendedName>
        <fullName evidence="3">Small protein containing a coiled-coil domain containing protein</fullName>
    </recommendedName>
</protein>
<reference evidence="1 2" key="1">
    <citation type="submission" date="2014-03" db="EMBL/GenBank/DDBJ databases">
        <title>The draft genome sequence of Thalassospira mesophila JCM 18969.</title>
        <authorList>
            <person name="Lai Q."/>
            <person name="Shao Z."/>
        </authorList>
    </citation>
    <scope>NUCLEOTIDE SEQUENCE [LARGE SCALE GENOMIC DNA]</scope>
    <source>
        <strain evidence="1 2">JCM 18969</strain>
    </source>
</reference>
<organism evidence="1 2">
    <name type="scientific">Thalassospira mesophila</name>
    <dbReference type="NCBI Taxonomy" id="1293891"/>
    <lineage>
        <taxon>Bacteria</taxon>
        <taxon>Pseudomonadati</taxon>
        <taxon>Pseudomonadota</taxon>
        <taxon>Alphaproteobacteria</taxon>
        <taxon>Rhodospirillales</taxon>
        <taxon>Thalassospiraceae</taxon>
        <taxon>Thalassospira</taxon>
    </lineage>
</organism>
<dbReference type="STRING" id="1293891.TMES_10200"/>
<dbReference type="Proteomes" id="UP000193391">
    <property type="component" value="Unassembled WGS sequence"/>
</dbReference>
<dbReference type="InterPro" id="IPR007420">
    <property type="entry name" value="DUF465"/>
</dbReference>
<comment type="caution">
    <text evidence="1">The sequence shown here is derived from an EMBL/GenBank/DDBJ whole genome shotgun (WGS) entry which is preliminary data.</text>
</comment>